<feature type="compositionally biased region" description="Basic residues" evidence="1">
    <location>
        <begin position="150"/>
        <end position="162"/>
    </location>
</feature>
<feature type="compositionally biased region" description="Basic residues" evidence="1">
    <location>
        <begin position="42"/>
        <end position="51"/>
    </location>
</feature>
<feature type="region of interest" description="Disordered" evidence="1">
    <location>
        <begin position="373"/>
        <end position="402"/>
    </location>
</feature>
<protein>
    <submittedName>
        <fullName evidence="2">Uncharacterized protein</fullName>
    </submittedName>
</protein>
<evidence type="ECO:0000313" key="3">
    <source>
        <dbReference type="Proteomes" id="UP001177023"/>
    </source>
</evidence>
<feature type="compositionally biased region" description="Basic and acidic residues" evidence="1">
    <location>
        <begin position="97"/>
        <end position="136"/>
    </location>
</feature>
<evidence type="ECO:0000313" key="2">
    <source>
        <dbReference type="EMBL" id="CAJ0584662.1"/>
    </source>
</evidence>
<feature type="compositionally biased region" description="Basic residues" evidence="1">
    <location>
        <begin position="233"/>
        <end position="251"/>
    </location>
</feature>
<feature type="compositionally biased region" description="Basic residues" evidence="1">
    <location>
        <begin position="69"/>
        <end position="78"/>
    </location>
</feature>
<feature type="region of interest" description="Disordered" evidence="1">
    <location>
        <begin position="301"/>
        <end position="321"/>
    </location>
</feature>
<feature type="compositionally biased region" description="Polar residues" evidence="1">
    <location>
        <begin position="505"/>
        <end position="514"/>
    </location>
</feature>
<feature type="compositionally biased region" description="Low complexity" evidence="1">
    <location>
        <begin position="1"/>
        <end position="18"/>
    </location>
</feature>
<evidence type="ECO:0000256" key="1">
    <source>
        <dbReference type="SAM" id="MobiDB-lite"/>
    </source>
</evidence>
<feature type="region of interest" description="Disordered" evidence="1">
    <location>
        <begin position="1"/>
        <end position="259"/>
    </location>
</feature>
<feature type="region of interest" description="Disordered" evidence="1">
    <location>
        <begin position="496"/>
        <end position="523"/>
    </location>
</feature>
<feature type="region of interest" description="Disordered" evidence="1">
    <location>
        <begin position="706"/>
        <end position="732"/>
    </location>
</feature>
<proteinExistence type="predicted"/>
<feature type="compositionally biased region" description="Basic and acidic residues" evidence="1">
    <location>
        <begin position="706"/>
        <end position="722"/>
    </location>
</feature>
<feature type="compositionally biased region" description="Low complexity" evidence="1">
    <location>
        <begin position="374"/>
        <end position="384"/>
    </location>
</feature>
<dbReference type="EMBL" id="CATQJA010002699">
    <property type="protein sequence ID" value="CAJ0584662.1"/>
    <property type="molecule type" value="Genomic_DNA"/>
</dbReference>
<organism evidence="2 3">
    <name type="scientific">Mesorhabditis spiculigera</name>
    <dbReference type="NCBI Taxonomy" id="96644"/>
    <lineage>
        <taxon>Eukaryota</taxon>
        <taxon>Metazoa</taxon>
        <taxon>Ecdysozoa</taxon>
        <taxon>Nematoda</taxon>
        <taxon>Chromadorea</taxon>
        <taxon>Rhabditida</taxon>
        <taxon>Rhabditina</taxon>
        <taxon>Rhabditomorpha</taxon>
        <taxon>Rhabditoidea</taxon>
        <taxon>Rhabditidae</taxon>
        <taxon>Mesorhabditinae</taxon>
        <taxon>Mesorhabditis</taxon>
    </lineage>
</organism>
<sequence>MLHAQPGAQEAEAQQPEIEPNEHEKLKQKRMEDVGLEAAPRKPARIRQLPRKLHDFQMNDLSEDEKTTGKPRPRRPRSKLVAGVAEMVPEAVEIGEQAEKGQEMVEQQPEDKDPQNPDDHAEVPVAEHDADIEGQRKPPKRRKYPLEQRKFRRAKPGPKPKPRPQVVVEIQKFQRAGNEQVSMAPGQPEDVQQLQEGKRSHAEEVPLATRAESNEQLRGVLEAPTPGAFPQKKVIRKRTLKPANYPRKKKLKLSEVEPQIQHEADETVAAEQAQQVQIQGDGQGLTTRSGKICKVLSPLCRKYGPRKGRRNPKPGFQAKPLRAILPRKAKEEVGLATPTTSEMTSTRIKLGRGKYQRKKKLLTEIAGIDKFQPAGEAEQVQAEGETVDQHMHKQPPSSGDRGDIEEMVRAHVAKLVDAAGARPNDPSQIDMDALLDECVRHCRARLQKMMREDQPRDLVEVPETAAAHPATDDVELADEEADPNIDQHPVVDATEELEEPELAKLSQSQASQPEPENEEQSDADELAVVKACLDVINQICGVNTDGADGTKMDFDGLVLVEVPRCQAGQEGQPMATDPNMNAEENENESHNFAEVAKIDEVLEADKASCDVNGNDGIVEQEETAHVPVLNAEDADPPVQHLSAFPLGYDHDYCRRQDEPVAAPESQETQLLSKNAEQLDGDDQPADDDCVDMRDLVEVVTAATVDDEKTAARNEHARLEEPLSKAGQEVQEPSMDLNMNTEENETERNDVNAFAKIDEAFEADKASCDMNGNGTFEQVEIDNAPVSNSPLSDFCEVADVAGPHVRILSEEPEFEMVDEVQADEEVQTDDSTHSMNTEIPIVAAIENEDRQVLLQQLQQQPQRQVHPLPPFWDAPWLYLNPEQLLALNVALLNNMPADQRDTLLNWYGAAGYL</sequence>
<comment type="caution">
    <text evidence="2">The sequence shown here is derived from an EMBL/GenBank/DDBJ whole genome shotgun (WGS) entry which is preliminary data.</text>
</comment>
<reference evidence="2" key="1">
    <citation type="submission" date="2023-06" db="EMBL/GenBank/DDBJ databases">
        <authorList>
            <person name="Delattre M."/>
        </authorList>
    </citation>
    <scope>NUCLEOTIDE SEQUENCE</scope>
    <source>
        <strain evidence="2">AF72</strain>
    </source>
</reference>
<name>A0AA36DBX8_9BILA</name>
<accession>A0AA36DBX8</accession>
<feature type="non-terminal residue" evidence="2">
    <location>
        <position position="912"/>
    </location>
</feature>
<dbReference type="Proteomes" id="UP001177023">
    <property type="component" value="Unassembled WGS sequence"/>
</dbReference>
<gene>
    <name evidence="2" type="ORF">MSPICULIGERA_LOCUS22707</name>
</gene>
<keyword evidence="3" id="KW-1185">Reference proteome</keyword>
<feature type="compositionally biased region" description="Basic and acidic residues" evidence="1">
    <location>
        <begin position="20"/>
        <end position="33"/>
    </location>
</feature>
<feature type="compositionally biased region" description="Basic residues" evidence="1">
    <location>
        <begin position="303"/>
        <end position="312"/>
    </location>
</feature>
<dbReference type="AlphaFoldDB" id="A0AA36DBX8"/>